<sequence>MKKDPDRKKGRTSSITAVRHDEHSALRLDEILTDNPLYSPSSVLRGAILALYEMSREQRLAIIVKAATH</sequence>
<organism evidence="1">
    <name type="scientific">Leclercia adecarboxylata</name>
    <dbReference type="NCBI Taxonomy" id="83655"/>
    <lineage>
        <taxon>Bacteria</taxon>
        <taxon>Pseudomonadati</taxon>
        <taxon>Pseudomonadota</taxon>
        <taxon>Gammaproteobacteria</taxon>
        <taxon>Enterobacterales</taxon>
        <taxon>Enterobacteriaceae</taxon>
        <taxon>Leclercia</taxon>
    </lineage>
</organism>
<name>A0A482LZI8_9ENTR</name>
<dbReference type="AlphaFoldDB" id="A0A482LZI8"/>
<keyword evidence="1" id="KW-0614">Plasmid</keyword>
<evidence type="ECO:0000313" key="1">
    <source>
        <dbReference type="EMBL" id="QBQ66531.1"/>
    </source>
</evidence>
<dbReference type="EMBL" id="MH909329">
    <property type="protein sequence ID" value="QBQ66531.1"/>
    <property type="molecule type" value="Genomic_DNA"/>
</dbReference>
<accession>A0A482LZI8</accession>
<dbReference type="RefSeq" id="WP_172693786.1">
    <property type="nucleotide sequence ID" value="NZ_CP087282.1"/>
</dbReference>
<protein>
    <submittedName>
        <fullName evidence="1">Uncharacterized protein</fullName>
    </submittedName>
</protein>
<geneLocation type="plasmid" evidence="1">
    <name>p707804-3FII</name>
</geneLocation>
<reference evidence="1" key="1">
    <citation type="submission" date="2018-09" db="EMBL/GenBank/DDBJ databases">
        <authorList>
            <person name="Yuan Q."/>
            <person name="Jiang X."/>
            <person name="Jing Y."/>
            <person name="Cheng Q."/>
            <person name="Zhou D."/>
        </authorList>
    </citation>
    <scope>NUCLEOTIDE SEQUENCE</scope>
    <source>
        <strain evidence="1">150707804</strain>
        <plasmid evidence="1">p707804-3FII</plasmid>
    </source>
</reference>
<proteinExistence type="predicted"/>